<name>A0AAD5H2W7_9CHLO</name>
<feature type="transmembrane region" description="Helical" evidence="1">
    <location>
        <begin position="144"/>
        <end position="165"/>
    </location>
</feature>
<accession>A0AAD5H2W7</accession>
<feature type="transmembrane region" description="Helical" evidence="1">
    <location>
        <begin position="171"/>
        <end position="196"/>
    </location>
</feature>
<reference evidence="2" key="1">
    <citation type="submission" date="2020-11" db="EMBL/GenBank/DDBJ databases">
        <title>Chlorella ohadii genome sequencing and assembly.</title>
        <authorList>
            <person name="Murik O."/>
            <person name="Treves H."/>
            <person name="Kedem I."/>
            <person name="Shotland Y."/>
            <person name="Kaplan A."/>
        </authorList>
    </citation>
    <scope>NUCLEOTIDE SEQUENCE</scope>
    <source>
        <strain evidence="2">1</strain>
    </source>
</reference>
<dbReference type="EMBL" id="JADXDR010000054">
    <property type="protein sequence ID" value="KAI7842239.1"/>
    <property type="molecule type" value="Genomic_DNA"/>
</dbReference>
<sequence>MAPHGRWNSAALLLLDALAAATLLGLLRFTREWYLRHRSPIIAALHLGHAVISMHVQPMSPAPTCDPGTAGLLPSLRFWVVEMLHQLVPWTAVFACVLPLPLKHAIWSQAATVGTLLLPPLAARRRRVSLQLCPTSGARYSQAAGALNAAVTIVLPPPMAVWVLAPQPLPGAAAFYLLTAIMQLLASFVMPLLWLARREWRARIQFARGQRDAAVVASLHRRARQWCLGPVECAASCAALWCIGLAVARAAASSQRALASQSVT</sequence>
<protein>
    <submittedName>
        <fullName evidence="2">Uncharacterized protein</fullName>
    </submittedName>
</protein>
<organism evidence="2 3">
    <name type="scientific">Chlorella ohadii</name>
    <dbReference type="NCBI Taxonomy" id="2649997"/>
    <lineage>
        <taxon>Eukaryota</taxon>
        <taxon>Viridiplantae</taxon>
        <taxon>Chlorophyta</taxon>
        <taxon>core chlorophytes</taxon>
        <taxon>Trebouxiophyceae</taxon>
        <taxon>Chlorellales</taxon>
        <taxon>Chlorellaceae</taxon>
        <taxon>Chlorella clade</taxon>
        <taxon>Chlorella</taxon>
    </lineage>
</organism>
<comment type="caution">
    <text evidence="2">The sequence shown here is derived from an EMBL/GenBank/DDBJ whole genome shotgun (WGS) entry which is preliminary data.</text>
</comment>
<keyword evidence="1" id="KW-1133">Transmembrane helix</keyword>
<proteinExistence type="predicted"/>
<keyword evidence="1" id="KW-0812">Transmembrane</keyword>
<dbReference type="Proteomes" id="UP001205105">
    <property type="component" value="Unassembled WGS sequence"/>
</dbReference>
<keyword evidence="3" id="KW-1185">Reference proteome</keyword>
<keyword evidence="1" id="KW-0472">Membrane</keyword>
<evidence type="ECO:0000313" key="3">
    <source>
        <dbReference type="Proteomes" id="UP001205105"/>
    </source>
</evidence>
<evidence type="ECO:0000256" key="1">
    <source>
        <dbReference type="SAM" id="Phobius"/>
    </source>
</evidence>
<gene>
    <name evidence="2" type="ORF">COHA_004152</name>
</gene>
<dbReference type="AlphaFoldDB" id="A0AAD5H2W7"/>
<feature type="transmembrane region" description="Helical" evidence="1">
    <location>
        <begin position="6"/>
        <end position="29"/>
    </location>
</feature>
<evidence type="ECO:0000313" key="2">
    <source>
        <dbReference type="EMBL" id="KAI7842239.1"/>
    </source>
</evidence>